<accession>A0AAU7AWK5</accession>
<sequence length="71" mass="7439">MRRYHLVLAVLTSLALYVAASVTRITHYAGCGSEGGGSCDTPRAVAAVEMAAAVIFVGAIVAYLVTRSRRP</sequence>
<protein>
    <submittedName>
        <fullName evidence="2">Uncharacterized protein</fullName>
    </submittedName>
</protein>
<name>A0AAU7AWK5_9ACTN</name>
<keyword evidence="1" id="KW-0472">Membrane</keyword>
<reference evidence="2" key="1">
    <citation type="submission" date="2022-12" db="EMBL/GenBank/DDBJ databases">
        <title>Paraconexibacter alkalitolerans sp. nov. and Baekduia alba sp. nov., isolated from soil and emended description of the genera Paraconexibacter (Chun et al., 2020) and Baekduia (An et al., 2020).</title>
        <authorList>
            <person name="Vieira S."/>
            <person name="Huber K.J."/>
            <person name="Geppert A."/>
            <person name="Wolf J."/>
            <person name="Neumann-Schaal M."/>
            <person name="Muesken M."/>
            <person name="Overmann J."/>
        </authorList>
    </citation>
    <scope>NUCLEOTIDE SEQUENCE</scope>
    <source>
        <strain evidence="2">AEG42_29</strain>
    </source>
</reference>
<dbReference type="AlphaFoldDB" id="A0AAU7AWK5"/>
<gene>
    <name evidence="2" type="ORF">DSM112329_02885</name>
</gene>
<dbReference type="RefSeq" id="WP_354697262.1">
    <property type="nucleotide sequence ID" value="NZ_CP114014.1"/>
</dbReference>
<dbReference type="EMBL" id="CP114014">
    <property type="protein sequence ID" value="XAY06024.1"/>
    <property type="molecule type" value="Genomic_DNA"/>
</dbReference>
<evidence type="ECO:0000313" key="2">
    <source>
        <dbReference type="EMBL" id="XAY06024.1"/>
    </source>
</evidence>
<keyword evidence="1" id="KW-0812">Transmembrane</keyword>
<organism evidence="2">
    <name type="scientific">Paraconexibacter sp. AEG42_29</name>
    <dbReference type="NCBI Taxonomy" id="2997339"/>
    <lineage>
        <taxon>Bacteria</taxon>
        <taxon>Bacillati</taxon>
        <taxon>Actinomycetota</taxon>
        <taxon>Thermoleophilia</taxon>
        <taxon>Solirubrobacterales</taxon>
        <taxon>Paraconexibacteraceae</taxon>
        <taxon>Paraconexibacter</taxon>
    </lineage>
</organism>
<dbReference type="KEGG" id="parq:DSM112329_02885"/>
<feature type="transmembrane region" description="Helical" evidence="1">
    <location>
        <begin position="44"/>
        <end position="65"/>
    </location>
</feature>
<keyword evidence="1" id="KW-1133">Transmembrane helix</keyword>
<proteinExistence type="predicted"/>
<evidence type="ECO:0000256" key="1">
    <source>
        <dbReference type="SAM" id="Phobius"/>
    </source>
</evidence>